<dbReference type="EMBL" id="BAAAQG010000010">
    <property type="protein sequence ID" value="GAA1712362.1"/>
    <property type="molecule type" value="Genomic_DNA"/>
</dbReference>
<evidence type="ECO:0008006" key="4">
    <source>
        <dbReference type="Google" id="ProtNLM"/>
    </source>
</evidence>
<feature type="transmembrane region" description="Helical" evidence="1">
    <location>
        <begin position="28"/>
        <end position="49"/>
    </location>
</feature>
<organism evidence="2 3">
    <name type="scientific">Dietzia cercidiphylli</name>
    <dbReference type="NCBI Taxonomy" id="498199"/>
    <lineage>
        <taxon>Bacteria</taxon>
        <taxon>Bacillati</taxon>
        <taxon>Actinomycetota</taxon>
        <taxon>Actinomycetes</taxon>
        <taxon>Mycobacteriales</taxon>
        <taxon>Dietziaceae</taxon>
        <taxon>Dietzia</taxon>
    </lineage>
</organism>
<evidence type="ECO:0000256" key="1">
    <source>
        <dbReference type="SAM" id="Phobius"/>
    </source>
</evidence>
<reference evidence="2 3" key="1">
    <citation type="journal article" date="2019" name="Int. J. Syst. Evol. Microbiol.">
        <title>The Global Catalogue of Microorganisms (GCM) 10K type strain sequencing project: providing services to taxonomists for standard genome sequencing and annotation.</title>
        <authorList>
            <consortium name="The Broad Institute Genomics Platform"/>
            <consortium name="The Broad Institute Genome Sequencing Center for Infectious Disease"/>
            <person name="Wu L."/>
            <person name="Ma J."/>
        </authorList>
    </citation>
    <scope>NUCLEOTIDE SEQUENCE [LARGE SCALE GENOMIC DNA]</scope>
    <source>
        <strain evidence="2 3">JCM 16002</strain>
    </source>
</reference>
<evidence type="ECO:0000313" key="3">
    <source>
        <dbReference type="Proteomes" id="UP001500383"/>
    </source>
</evidence>
<proteinExistence type="predicted"/>
<protein>
    <recommendedName>
        <fullName evidence="4">MFS transporter</fullName>
    </recommendedName>
</protein>
<evidence type="ECO:0000313" key="2">
    <source>
        <dbReference type="EMBL" id="GAA1712362.1"/>
    </source>
</evidence>
<keyword evidence="1" id="KW-0812">Transmembrane</keyword>
<accession>A0ABN2IV00</accession>
<comment type="caution">
    <text evidence="2">The sequence shown here is derived from an EMBL/GenBank/DDBJ whole genome shotgun (WGS) entry which is preliminary data.</text>
</comment>
<sequence length="60" mass="6339">MRESVLTADAAGAQDASRPAVRAVAVRALMFGVLTFGFLTFGVLTVPGIEIASPIEYTPW</sequence>
<keyword evidence="3" id="KW-1185">Reference proteome</keyword>
<name>A0ABN2IV00_9ACTN</name>
<dbReference type="Proteomes" id="UP001500383">
    <property type="component" value="Unassembled WGS sequence"/>
</dbReference>
<keyword evidence="1" id="KW-0472">Membrane</keyword>
<keyword evidence="1" id="KW-1133">Transmembrane helix</keyword>
<gene>
    <name evidence="2" type="ORF">GCM10009831_22590</name>
</gene>